<keyword evidence="11" id="KW-0234">DNA repair</keyword>
<comment type="subcellular location">
    <subcellularLocation>
        <location evidence="2">Nucleus</location>
    </subcellularLocation>
</comment>
<comment type="pathway">
    <text evidence="3">Protein modification; protein ubiquitination.</text>
</comment>
<name>A0A9Q0RUX0_9DIPT</name>
<dbReference type="GO" id="GO:0009966">
    <property type="term" value="P:regulation of signal transduction"/>
    <property type="evidence" value="ECO:0007669"/>
    <property type="project" value="UniProtKB-ARBA"/>
</dbReference>
<feature type="domain" description="UBA" evidence="16">
    <location>
        <begin position="1345"/>
        <end position="1384"/>
    </location>
</feature>
<comment type="catalytic activity">
    <reaction evidence="1">
        <text>S-ubiquitinyl-[E2 ubiquitin-conjugating enzyme]-L-cysteine + [acceptor protein]-L-lysine = [E2 ubiquitin-conjugating enzyme]-L-cysteine + N(6)-ubiquitinyl-[acceptor protein]-L-lysine.</text>
        <dbReference type="EC" id="2.3.2.26"/>
    </reaction>
</comment>
<keyword evidence="7" id="KW-0808">Transferase</keyword>
<evidence type="ECO:0000256" key="10">
    <source>
        <dbReference type="ARBA" id="ARBA00022816"/>
    </source>
</evidence>
<feature type="region of interest" description="Disordered" evidence="15">
    <location>
        <begin position="3114"/>
        <end position="3195"/>
    </location>
</feature>
<feature type="domain" description="HECT" evidence="17">
    <location>
        <begin position="4244"/>
        <end position="4580"/>
    </location>
</feature>
<feature type="region of interest" description="Disordered" evidence="15">
    <location>
        <begin position="3211"/>
        <end position="3236"/>
    </location>
</feature>
<dbReference type="SUPFAM" id="SSF117839">
    <property type="entry name" value="WWE domain"/>
    <property type="match status" value="1"/>
</dbReference>
<protein>
    <recommendedName>
        <fullName evidence="4">HECT-type E3 ubiquitin transferase</fullName>
        <ecNumber evidence="4">2.3.2.26</ecNumber>
    </recommendedName>
</protein>
<feature type="region of interest" description="Disordered" evidence="15">
    <location>
        <begin position="1702"/>
        <end position="1744"/>
    </location>
</feature>
<keyword evidence="9 14" id="KW-0833">Ubl conjugation pathway</keyword>
<dbReference type="Gene3D" id="1.10.8.10">
    <property type="entry name" value="DNA helicase RuvA subunit, C-terminal domain"/>
    <property type="match status" value="1"/>
</dbReference>
<feature type="region of interest" description="Disordered" evidence="15">
    <location>
        <begin position="3955"/>
        <end position="3975"/>
    </location>
</feature>
<feature type="compositionally biased region" description="Polar residues" evidence="15">
    <location>
        <begin position="3591"/>
        <end position="3627"/>
    </location>
</feature>
<evidence type="ECO:0000259" key="16">
    <source>
        <dbReference type="PROSITE" id="PS50030"/>
    </source>
</evidence>
<feature type="compositionally biased region" description="Polar residues" evidence="15">
    <location>
        <begin position="3211"/>
        <end position="3221"/>
    </location>
</feature>
<dbReference type="SMART" id="SM00165">
    <property type="entry name" value="UBA"/>
    <property type="match status" value="1"/>
</dbReference>
<feature type="region of interest" description="Disordered" evidence="15">
    <location>
        <begin position="2747"/>
        <end position="2784"/>
    </location>
</feature>
<feature type="compositionally biased region" description="Low complexity" evidence="15">
    <location>
        <begin position="1948"/>
        <end position="1958"/>
    </location>
</feature>
<dbReference type="InterPro" id="IPR010309">
    <property type="entry name" value="E3_Ub_ligase_DUF908"/>
</dbReference>
<dbReference type="Pfam" id="PF14377">
    <property type="entry name" value="UBM"/>
    <property type="match status" value="3"/>
</dbReference>
<evidence type="ECO:0000256" key="9">
    <source>
        <dbReference type="ARBA" id="ARBA00022786"/>
    </source>
</evidence>
<feature type="region of interest" description="Disordered" evidence="15">
    <location>
        <begin position="2002"/>
        <end position="2027"/>
    </location>
</feature>
<feature type="region of interest" description="Disordered" evidence="15">
    <location>
        <begin position="735"/>
        <end position="795"/>
    </location>
</feature>
<dbReference type="GO" id="GO:0051028">
    <property type="term" value="P:mRNA transport"/>
    <property type="evidence" value="ECO:0007669"/>
    <property type="project" value="UniProtKB-KW"/>
</dbReference>
<feature type="compositionally biased region" description="Low complexity" evidence="15">
    <location>
        <begin position="2521"/>
        <end position="2535"/>
    </location>
</feature>
<dbReference type="FunFam" id="3.30.2160.10:FF:000001">
    <property type="entry name" value="E3 ubiquitin-protein ligase NEDD4-like"/>
    <property type="match status" value="1"/>
</dbReference>
<feature type="compositionally biased region" description="Polar residues" evidence="15">
    <location>
        <begin position="2296"/>
        <end position="2309"/>
    </location>
</feature>
<evidence type="ECO:0000256" key="3">
    <source>
        <dbReference type="ARBA" id="ARBA00004906"/>
    </source>
</evidence>
<dbReference type="Gene3D" id="3.30.2160.10">
    <property type="entry name" value="Hect, E3 ligase catalytic domain"/>
    <property type="match status" value="1"/>
</dbReference>
<evidence type="ECO:0000259" key="17">
    <source>
        <dbReference type="PROSITE" id="PS50237"/>
    </source>
</evidence>
<dbReference type="InterPro" id="IPR037197">
    <property type="entry name" value="WWE_dom_sf"/>
</dbReference>
<dbReference type="SUPFAM" id="SSF46934">
    <property type="entry name" value="UBA-like"/>
    <property type="match status" value="1"/>
</dbReference>
<feature type="compositionally biased region" description="Low complexity" evidence="15">
    <location>
        <begin position="3744"/>
        <end position="3757"/>
    </location>
</feature>
<feature type="region of interest" description="Disordered" evidence="15">
    <location>
        <begin position="2517"/>
        <end position="2547"/>
    </location>
</feature>
<dbReference type="SUPFAM" id="SSF56204">
    <property type="entry name" value="Hect, E3 ligase catalytic domain"/>
    <property type="match status" value="1"/>
</dbReference>
<feature type="compositionally biased region" description="Acidic residues" evidence="15">
    <location>
        <begin position="3758"/>
        <end position="3769"/>
    </location>
</feature>
<feature type="compositionally biased region" description="Low complexity" evidence="15">
    <location>
        <begin position="2875"/>
        <end position="2892"/>
    </location>
</feature>
<comment type="caution">
    <text evidence="19">The sequence shown here is derived from an EMBL/GenBank/DDBJ whole genome shotgun (WGS) entry which is preliminary data.</text>
</comment>
<evidence type="ECO:0000259" key="18">
    <source>
        <dbReference type="PROSITE" id="PS50918"/>
    </source>
</evidence>
<dbReference type="InterPro" id="IPR004170">
    <property type="entry name" value="WWE_dom"/>
</dbReference>
<dbReference type="Pfam" id="PF02825">
    <property type="entry name" value="WWE"/>
    <property type="match status" value="1"/>
</dbReference>
<feature type="compositionally biased region" description="Polar residues" evidence="15">
    <location>
        <begin position="738"/>
        <end position="749"/>
    </location>
</feature>
<feature type="region of interest" description="Disordered" evidence="15">
    <location>
        <begin position="3647"/>
        <end position="3678"/>
    </location>
</feature>
<feature type="region of interest" description="Disordered" evidence="15">
    <location>
        <begin position="1948"/>
        <end position="1977"/>
    </location>
</feature>
<feature type="region of interest" description="Disordered" evidence="15">
    <location>
        <begin position="3016"/>
        <end position="3042"/>
    </location>
</feature>
<keyword evidence="5" id="KW-0813">Transport</keyword>
<organism evidence="19 20">
    <name type="scientific">Pseudolycoriella hygida</name>
    <dbReference type="NCBI Taxonomy" id="35572"/>
    <lineage>
        <taxon>Eukaryota</taxon>
        <taxon>Metazoa</taxon>
        <taxon>Ecdysozoa</taxon>
        <taxon>Arthropoda</taxon>
        <taxon>Hexapoda</taxon>
        <taxon>Insecta</taxon>
        <taxon>Pterygota</taxon>
        <taxon>Neoptera</taxon>
        <taxon>Endopterygota</taxon>
        <taxon>Diptera</taxon>
        <taxon>Nematocera</taxon>
        <taxon>Sciaroidea</taxon>
        <taxon>Sciaridae</taxon>
        <taxon>Pseudolycoriella</taxon>
    </lineage>
</organism>
<feature type="region of interest" description="Disordered" evidence="15">
    <location>
        <begin position="2433"/>
        <end position="2500"/>
    </location>
</feature>
<dbReference type="InterPro" id="IPR000569">
    <property type="entry name" value="HECT_dom"/>
</dbReference>
<dbReference type="PANTHER" id="PTHR11254:SF67">
    <property type="entry name" value="E3 UBIQUITIN-PROTEIN LIGASE HUWE1"/>
    <property type="match status" value="1"/>
</dbReference>
<accession>A0A9Q0RUX0</accession>
<evidence type="ECO:0000256" key="1">
    <source>
        <dbReference type="ARBA" id="ARBA00000885"/>
    </source>
</evidence>
<feature type="compositionally biased region" description="Low complexity" evidence="15">
    <location>
        <begin position="2959"/>
        <end position="2976"/>
    </location>
</feature>
<feature type="compositionally biased region" description="Low complexity" evidence="15">
    <location>
        <begin position="3024"/>
        <end position="3040"/>
    </location>
</feature>
<feature type="region of interest" description="Disordered" evidence="15">
    <location>
        <begin position="3578"/>
        <end position="3629"/>
    </location>
</feature>
<dbReference type="OrthoDB" id="8068875at2759"/>
<feature type="region of interest" description="Disordered" evidence="15">
    <location>
        <begin position="4048"/>
        <end position="4099"/>
    </location>
</feature>
<evidence type="ECO:0000256" key="15">
    <source>
        <dbReference type="SAM" id="MobiDB-lite"/>
    </source>
</evidence>
<feature type="region of interest" description="Disordered" evidence="15">
    <location>
        <begin position="3713"/>
        <end position="3771"/>
    </location>
</feature>
<dbReference type="GO" id="GO:0006511">
    <property type="term" value="P:ubiquitin-dependent protein catabolic process"/>
    <property type="evidence" value="ECO:0007669"/>
    <property type="project" value="TreeGrafter"/>
</dbReference>
<dbReference type="PROSITE" id="PS50030">
    <property type="entry name" value="UBA"/>
    <property type="match status" value="1"/>
</dbReference>
<dbReference type="FunFam" id="3.30.2410.10:FF:000004">
    <property type="entry name" value="E3 ubiquitin-protein ligase HUWE1, variant"/>
    <property type="match status" value="1"/>
</dbReference>
<feature type="compositionally biased region" description="Polar residues" evidence="15">
    <location>
        <begin position="4048"/>
        <end position="4057"/>
    </location>
</feature>
<feature type="region of interest" description="Disordered" evidence="15">
    <location>
        <begin position="3868"/>
        <end position="3887"/>
    </location>
</feature>
<dbReference type="InterPro" id="IPR016024">
    <property type="entry name" value="ARM-type_fold"/>
</dbReference>
<dbReference type="Gene3D" id="3.30.720.50">
    <property type="match status" value="1"/>
</dbReference>
<evidence type="ECO:0000256" key="2">
    <source>
        <dbReference type="ARBA" id="ARBA00004123"/>
    </source>
</evidence>
<proteinExistence type="inferred from homology"/>
<feature type="compositionally biased region" description="Acidic residues" evidence="15">
    <location>
        <begin position="2360"/>
        <end position="2389"/>
    </location>
</feature>
<feature type="region of interest" description="Disordered" evidence="15">
    <location>
        <begin position="2860"/>
        <end position="2990"/>
    </location>
</feature>
<dbReference type="InterPro" id="IPR035983">
    <property type="entry name" value="Hect_E3_ubiquitin_ligase"/>
</dbReference>
<feature type="active site" description="Glycyl thioester intermediate" evidence="14">
    <location>
        <position position="4547"/>
    </location>
</feature>
<evidence type="ECO:0000256" key="7">
    <source>
        <dbReference type="ARBA" id="ARBA00022679"/>
    </source>
</evidence>
<feature type="compositionally biased region" description="Basic and acidic residues" evidence="15">
    <location>
        <begin position="2769"/>
        <end position="2784"/>
    </location>
</feature>
<reference evidence="19" key="1">
    <citation type="submission" date="2022-07" db="EMBL/GenBank/DDBJ databases">
        <authorList>
            <person name="Trinca V."/>
            <person name="Uliana J.V.C."/>
            <person name="Torres T.T."/>
            <person name="Ward R.J."/>
            <person name="Monesi N."/>
        </authorList>
    </citation>
    <scope>NUCLEOTIDE SEQUENCE</scope>
    <source>
        <strain evidence="19">HSMRA1968</strain>
        <tissue evidence="19">Whole embryos</tissue>
    </source>
</reference>
<feature type="compositionally biased region" description="Polar residues" evidence="15">
    <location>
        <begin position="2911"/>
        <end position="2922"/>
    </location>
</feature>
<evidence type="ECO:0000256" key="13">
    <source>
        <dbReference type="ARBA" id="ARBA00034494"/>
    </source>
</evidence>
<evidence type="ECO:0000256" key="14">
    <source>
        <dbReference type="PROSITE-ProRule" id="PRU00104"/>
    </source>
</evidence>
<dbReference type="SUPFAM" id="SSF48371">
    <property type="entry name" value="ARM repeat"/>
    <property type="match status" value="1"/>
</dbReference>
<dbReference type="GO" id="GO:0006281">
    <property type="term" value="P:DNA repair"/>
    <property type="evidence" value="ECO:0007669"/>
    <property type="project" value="UniProtKB-KW"/>
</dbReference>
<keyword evidence="20" id="KW-1185">Reference proteome</keyword>
<dbReference type="InterPro" id="IPR009060">
    <property type="entry name" value="UBA-like_sf"/>
</dbReference>
<dbReference type="Pfam" id="PF00632">
    <property type="entry name" value="HECT"/>
    <property type="match status" value="1"/>
</dbReference>
<evidence type="ECO:0000313" key="19">
    <source>
        <dbReference type="EMBL" id="KAJ6632783.1"/>
    </source>
</evidence>
<feature type="compositionally biased region" description="Polar residues" evidence="15">
    <location>
        <begin position="4071"/>
        <end position="4099"/>
    </location>
</feature>
<dbReference type="Gene3D" id="3.30.2410.10">
    <property type="entry name" value="Hect, E3 ligase catalytic domain"/>
    <property type="match status" value="1"/>
</dbReference>
<feature type="region of interest" description="Disordered" evidence="15">
    <location>
        <begin position="2282"/>
        <end position="2310"/>
    </location>
</feature>
<feature type="compositionally biased region" description="Acidic residues" evidence="15">
    <location>
        <begin position="3142"/>
        <end position="3188"/>
    </location>
</feature>
<evidence type="ECO:0000313" key="20">
    <source>
        <dbReference type="Proteomes" id="UP001151699"/>
    </source>
</evidence>
<evidence type="ECO:0000256" key="11">
    <source>
        <dbReference type="ARBA" id="ARBA00023204"/>
    </source>
</evidence>
<feature type="region of interest" description="Disordered" evidence="15">
    <location>
        <begin position="2356"/>
        <end position="2394"/>
    </location>
</feature>
<dbReference type="GO" id="GO:0005634">
    <property type="term" value="C:nucleus"/>
    <property type="evidence" value="ECO:0007669"/>
    <property type="project" value="UniProtKB-SubCell"/>
</dbReference>
<feature type="compositionally biased region" description="Low complexity" evidence="15">
    <location>
        <begin position="4058"/>
        <end position="4070"/>
    </location>
</feature>
<feature type="region of interest" description="Disordered" evidence="15">
    <location>
        <begin position="2560"/>
        <end position="2584"/>
    </location>
</feature>
<keyword evidence="10" id="KW-0509">mRNA transport</keyword>
<evidence type="ECO:0000256" key="5">
    <source>
        <dbReference type="ARBA" id="ARBA00022448"/>
    </source>
</evidence>
<dbReference type="EMBL" id="WJQU01002503">
    <property type="protein sequence ID" value="KAJ6632783.1"/>
    <property type="molecule type" value="Genomic_DNA"/>
</dbReference>
<evidence type="ECO:0000256" key="12">
    <source>
        <dbReference type="ARBA" id="ARBA00023242"/>
    </source>
</evidence>
<dbReference type="InterPro" id="IPR015940">
    <property type="entry name" value="UBA"/>
</dbReference>
<dbReference type="Pfam" id="PF22562">
    <property type="entry name" value="UBA_7"/>
    <property type="match status" value="1"/>
</dbReference>
<dbReference type="InterPro" id="IPR025527">
    <property type="entry name" value="HUWE1/Rev1_UBM"/>
</dbReference>
<dbReference type="InterPro" id="IPR041918">
    <property type="entry name" value="UBA_HUWE1"/>
</dbReference>
<dbReference type="FunFam" id="3.90.1750.10:FF:000003">
    <property type="entry name" value="E3 ubiquitin-protein ligase UPL1"/>
    <property type="match status" value="1"/>
</dbReference>
<dbReference type="GO" id="GO:0005737">
    <property type="term" value="C:cytoplasm"/>
    <property type="evidence" value="ECO:0007669"/>
    <property type="project" value="TreeGrafter"/>
</dbReference>
<feature type="compositionally biased region" description="Polar residues" evidence="15">
    <location>
        <begin position="786"/>
        <end position="795"/>
    </location>
</feature>
<dbReference type="GO" id="GO:0061630">
    <property type="term" value="F:ubiquitin protein ligase activity"/>
    <property type="evidence" value="ECO:0007669"/>
    <property type="project" value="UniProtKB-EC"/>
</dbReference>
<dbReference type="PROSITE" id="PS50237">
    <property type="entry name" value="HECT"/>
    <property type="match status" value="1"/>
</dbReference>
<sequence length="4580" mass="510060">MKVDQSRLKKGTSEVPPECQQLIDKLRSCTQFELLCELSKIETWTYGKSELYHWIDVLDIFDAIMEDACKTCDGYDWCLKCDQEFNKNKINLLLSVLNFTTLLIEHSFSRHLYSSVDHLTTLLSSSNMEIVLSVLNLLYMFSKRSNFIPRLNSNKRNALLSRLTYIAESWGGKERGYGLADCCNENMTLPKSSSTFYYEYYDSEGVLKWINPELLVKYSNHKSPGEIAYLMCSRIHVTLDEHQKMLIFTRIRLALSFHKYHQRLQFVLARLQALSVLVYSNSLQENVHNLLYPGFLEELVELLEMKQPALMEIRAAALRTLTSIIHLDRNPHFPKKPGTRLNMIIEVTGASSYHGFLPTLVRTCIQYLTTADVEESNSLFPLPLATALFSFLYHLASYDSGGEALVACGMMESLLCIINWPGSELEHITFVTRAVRVIDLITNIEMQSFQNHGGLDSFIRRLDMEVNICRKEQPFEIKPKFDQPSGSGERDVDDADEEMAFEETEDQESTSQSSKIPRHENYIVNAADLTKTCLPQRAALLKSKLNFLKKAIQDSAFSESIRHVMEGTLPSSLRHIISNAEYYGPSLFLLATDVVTVYVFQEPSLLFSLQDNGLTDVVLQALLRKEVPATREVLGSLPNVFSALCLNTRGLAAFAQYSPFDKLFQVLLSPVYLTAMRRRRSSDPMGDTASNLGNAMDELMRHQPSLKTEATRAIIRLLQELVKLGTDPKYICWRAQGKNETSPTTNNSRMPAPESAGNDGGSSDEEDDDEESTSSHHNQQRDVNTKQELTANNVEANERTPIPLIDYILNVMKFVDAILSNNSTDDHCREFVLQGGLKPLLQILSLPNLPVDCPITASAQAVAAVCKSILNLAHEPQVLQVGLEQLSHMVDELRPLQSHWNKSRGSVLLRELANCPNIDGAFSNAAYTPLLHGMSAVHGYVVMLVHVCRTGQNEIRNLSIQKWGQDNPYGLKLLYKLVQLYTALVWESTLLLALCTDDIIPEGCDFGREDMDKLTNVIFDVSPEHDSDIEEIMDENSMDIDKEMRPFNMVESMIRKKRIVATESQLKYIKSLLGASSRLGRALAELFGLLVKLCVSTPRRPQNLPINFMGSASKDIARVLSYILVDGLSHDQLPSSPISKLKQTFLICSIGFTSPMLFDEKRYAYHLILHKFVQEGGLNAFFEMFNFALNSNLDKHYETIDTFPEGTGEFLDAWLMLLEKMVNPKAILESPHVITLKTSRSKEEFDAVNYLINVHRKAFLAVTKIWKIKPIPTYGQRMTESMLSILKHIFKGEKTISVRYLQKMSTPRQIDKLLSSVATMPASSGASISSANPTSTLEALSPLRSVNRDHLQQLMDMGFSYEDCREALYFSTTVEQATEFLLVHANPPSHTSTPNTPSTSAFFPSFSLSGDSDEEEMSQLSNTAQSFANKKVRRGMAKTIVNLPNDPPLCSRMLTRFSDEAVQTCLFLIDQVPDTVFKGTELLVILFRRNSVEWRSEKLTEIVKTLVDCAQQIRKMIREVDPTNANMDELFYGEMASQFNVRLHIFSLFLDGQYTDLRIPAIVILTEYKLVKELVNLLFQIERMLAQCDIKASGSPKWLAQMILLIDLFEKVAVYTQRKAEMHAVTSRSWKWYEVATGKWNAYTPQNNKLINVAYWTGESSVRISVGRNRYTINFNCMSQVNEESGNHRPVILALKSQKRSSDSPLGFAASETDDSSGAPTARVDPDEDAELGENGEAKTAFTESQLPDWNRRINGLEDFDTSDLVYTCVRLMSPNNLVDRDTLHALMRFCVRLTTKYENAEMFARAGGVKLLLEMKQTCGYIGFSTLANLLIRHTLEEPQTLKSAIEKVIIARTVQNIPPGYRELVFMLRRMSSAVSRDPVLFRQVAESMLRIDRQAIHHNGITEDNRLIMKSVVPTEIAQSTPLNVDDTTSKQVIHDLLEALVVFTPSESSPTTSTKDPRSNHHHHQSQPEQQTHQHLPFHVSTQVEPDNHFQHRRPFAEEDENQQNLQAAGGSDGGGMSSSANQQIKDGKCTWNITCTKGDNDKPLLPKSTILKALAEAVRSFPTVGDIIAEFMYKPNPNTMVKVNGQTALAFILDKLLPPSDANPDRDCNSAARMLIAAMSSATDSRLTQFHVVNEVKLAIKRALAWPEIAEKHQQLQLLTGLIPTMIENCPPDNPSLLKIPQYQPRRNDIFQIMVNKGLIADLSKITQSLDLSSAHTISTINAVLKPLETLLRMANQPGPAAVPNKKLCSVHRSPTALSTDAETVNSALDDFIAERQHQENEDGEQQQEQSSADDSFASRSGQIRSGLEARIQAIGRMEDILDHFLERDQNDSSFTENELNGNFAMVNEPLEMSSDSDDSDDSNATEIEEGEVEVEENEDEADDRSELDVDEETRQFIEIYDMHGRRMSPSIPELGRSNEDILMIQYSGSENGAGGNANHGDVAEENSSGDVETNDDGISGIAANDVDAAVRSGTSRGNDEGTSGESSTSPRFRYRDPFIQRHRNRSQIQENAGDGSAFANGAESSSSSIGLGGSSSNPAATTSMATRLQAITSHRSHIGSSSQSQQPQTLAMRTRRSARRGRGYYINLNTRSSNPPVILQRLLGPGAQGRLARATSGVATIGSVSLATGSNGINSNSGGDNQVNSGSSTFRDATRVVVMDNGFGIFTNNEEGGSIDLVDQAGFLFGRSLAATLNNTPSALHWWLEEAKVLGLESQSDVCLTVCNSLIPDLEAQRSLELSQIRNGKRKKRQVDQKSSQAKKHHHEEQFSTTERLEVQHEESVLSNYNAASDSSAPTQIEVHASDVGDSDMAPNRVQSDVVEHDSDSISSGEASILLSVGIISTQSPEHDTAMNVEQPAQDEYESENEVRSQMSQSSSLTMSSSPISPNDGTSDSDEGKKAPDEQIDNNASGGSTSMETMKEKESTTSDDDETTKNNESTSNSGFATRNIHRICNLESSSNSSEEDNANVSNKNAERDSGNSTINDEANLLTNDADVSINVDDSDDDCCVVETESSRTNQQSVQSASSSSEGLLSSPRPLGITAPVVIGPLDATTPYSIPWPASLEMYQGPSGPFGPYGPYPLREATPARNGGTNVTSSASDTIIQTLPIDESVNETTNPPVENRLNSEGLNETISIDVEEGGEAEDEDDDNDDEEYDDVGDEDENDENEVNEDDDDGDEEIEQESQSSNNLFYDRAQSMIVENTFNSQSTSETATNAALPDPTFEAIPEIPDGVDPSFLAALPQEMREEVLAEHIRQQRVRQRAQQNAIENEHASVSEVNPEFLAALPPNIQEEVLAQQRMEQRRQAAAATNPEDPVDPVEFFQNLQPALRQQILADMEDSQISVLPPDLIAEAQNLRRELETRNRANMQSQSTHGHVQSYSSVLRYRSRIPEPIFTSHNIQPMRFTNWGGVTNSSDNGPSLMTVMERQGRRLLDHESLASLLILMFLDEQKFNSNRLQRVIRNLCYHVPTRDWIINALLSIIERSNESTENPTSPDFLHVASRPLWLNIRLDAALGARNNVFIIKRDRDTISDMDGGNYEITIHVQAAQIICRHALDLLILLSKSFPVNFLPKKSTNKTKKTEQMETGSNAKAGPSSSTTQAGPSTTQAGPSTSRTDTQQLSKRKSTDFWDILMHLESTAQQRKFNPGSCPKMNEQQREFVEPESTSFSDSPFGQLVSMLSFSIVKKSSQLTDKLLRLLSFISVGLPENKDTESSEGTTSNSRTGHDDSARQATDSNQSKPSETPPEQQEQQNDEEEEFDESILPESETHLRLAIDVLTSKSCSEEGLEDATLLLLNLSQCSNRTRTLIIELLISGATYLAKIVKQQIKDLMNDLQLLNRTAKVHAVAQTLLSSSIQEPEIEQSTKSAATKGSASTSSGSKGILQDRFTKETVVITAPNKQKTTCELQLPSMVPLISKTSSQSFFLRTLKVIIQIREAVREALDKENSTAAADASNTANNAGRASSSTTALSAKSTFRPKIVLSPGELSSLSDILQLDELWDTLSTCLVELEATADHHAVLILQPAVEAFFLVHATQQSKATNSATSATETPSVVPQPSASSSSMEANTAFIASSSSQSNPTFESESSSESANVQPMLVVTDASQPTPSTSQQLSTTAEDNAATQEACLAAIRAAGRSSSSQASAAALSPDQLKFLQFAEKHRTVLNQILRQSTTHLSDGPFAVLVDHTRILDFDVKRRYFRTELDRLDEGIRREELAVHVHRVTVFEDSFREMYRRNSEDWKNRFYIVFEDEEGQDAGGLLREWYVIISREIFNPMYALFTVSPGDRVTYMINPSSHANPNHLLYFQFVGRVIAKAIYDNKLLESYFTRSFYKHILGIEVNTQDMESEDYEFYKGLVFLMENHVSALGYDQTFSLEVQEFGVTEVRDLIPNGRNIVVTEENKFGYIHLVCQLKMSGSIKQQLNAFLEGFYDIIPKRLISIFNEQELELLISGLPNVDIEDLKANTEYHKYQANSIQIQWFWRALRSFDQADRAKFLQFVTGTSKVPLQGFGALEGMNGTQKFQIHRDDRSTERLPSAHTCFNQLDLPVYKTYDKLRSSLLKAIHECSEGFGFA</sequence>
<dbReference type="Proteomes" id="UP001151699">
    <property type="component" value="Unassembled WGS sequence"/>
</dbReference>
<dbReference type="PANTHER" id="PTHR11254">
    <property type="entry name" value="HECT DOMAIN UBIQUITIN-PROTEIN LIGASE"/>
    <property type="match status" value="1"/>
</dbReference>
<keyword evidence="6" id="KW-0597">Phosphoprotein</keyword>
<keyword evidence="12" id="KW-0539">Nucleus</keyword>
<feature type="domain" description="WWE" evidence="18">
    <location>
        <begin position="1616"/>
        <end position="1693"/>
    </location>
</feature>
<evidence type="ECO:0000256" key="8">
    <source>
        <dbReference type="ARBA" id="ARBA00022763"/>
    </source>
</evidence>
<dbReference type="CDD" id="cd14288">
    <property type="entry name" value="UBA_HUWE1"/>
    <property type="match status" value="1"/>
</dbReference>
<feature type="compositionally biased region" description="Polar residues" evidence="15">
    <location>
        <begin position="3119"/>
        <end position="3139"/>
    </location>
</feature>
<dbReference type="CDD" id="cd00078">
    <property type="entry name" value="HECTc"/>
    <property type="match status" value="1"/>
</dbReference>
<dbReference type="InterPro" id="IPR010314">
    <property type="entry name" value="E3_Ub_ligase_DUF913"/>
</dbReference>
<evidence type="ECO:0000256" key="4">
    <source>
        <dbReference type="ARBA" id="ARBA00012485"/>
    </source>
</evidence>
<dbReference type="EC" id="2.3.2.26" evidence="4"/>
<dbReference type="GO" id="GO:0000209">
    <property type="term" value="P:protein polyubiquitination"/>
    <property type="evidence" value="ECO:0007669"/>
    <property type="project" value="TreeGrafter"/>
</dbReference>
<keyword evidence="8" id="KW-0227">DNA damage</keyword>
<feature type="compositionally biased region" description="Polar residues" evidence="15">
    <location>
        <begin position="2478"/>
        <end position="2496"/>
    </location>
</feature>
<dbReference type="Gene3D" id="6.10.250.1630">
    <property type="match status" value="1"/>
</dbReference>
<dbReference type="SMART" id="SM00119">
    <property type="entry name" value="HECTc"/>
    <property type="match status" value="1"/>
</dbReference>
<feature type="compositionally biased region" description="Acidic residues" evidence="15">
    <location>
        <begin position="762"/>
        <end position="772"/>
    </location>
</feature>
<dbReference type="Gene3D" id="3.90.1750.10">
    <property type="entry name" value="Hect, E3 ligase catalytic domains"/>
    <property type="match status" value="1"/>
</dbReference>
<gene>
    <name evidence="19" type="primary">HUWE1</name>
    <name evidence="19" type="ORF">Bhyg_16104</name>
</gene>
<dbReference type="InterPro" id="IPR050409">
    <property type="entry name" value="E3_ubiq-protein_ligase"/>
</dbReference>
<dbReference type="Pfam" id="PF06012">
    <property type="entry name" value="DUF908"/>
    <property type="match status" value="1"/>
</dbReference>
<evidence type="ECO:0000256" key="6">
    <source>
        <dbReference type="ARBA" id="ARBA00022553"/>
    </source>
</evidence>
<dbReference type="Pfam" id="PF06025">
    <property type="entry name" value="DUF913"/>
    <property type="match status" value="1"/>
</dbReference>
<comment type="similarity">
    <text evidence="13">Belongs to the UPL family. TOM1/PTR1 subfamily.</text>
</comment>
<dbReference type="PROSITE" id="PS50918">
    <property type="entry name" value="WWE"/>
    <property type="match status" value="1"/>
</dbReference>